<dbReference type="OrthoDB" id="1434072at2759"/>
<gene>
    <name evidence="1" type="ORF">ANE_LOCUS4709</name>
</gene>
<dbReference type="Proteomes" id="UP000489600">
    <property type="component" value="Unassembled WGS sequence"/>
</dbReference>
<dbReference type="EMBL" id="CABITT030000002">
    <property type="protein sequence ID" value="VVA94264.1"/>
    <property type="molecule type" value="Genomic_DNA"/>
</dbReference>
<sequence>MISTTKTQILVSSMIRNWTNDKLTISLSEMYDVSIAYIDSCNHRYHRRLAATFKQRTLLPSSSTLHSLRPKVTVVSNLRTVALEDAARRSKSCGGRRHFAKIVEVLAFSNDSSHQRSEDRFDRLVEVSLKAYTASSLGQLLAFLVMDKPWNQEDPYTVFHNKSYCENREENETRKDRVAKMLLIVGFDHESCSHNNSKHCSFPAAFFFFTRRRRSNRVNVENTLPRFSPLPPVETATLAHESFTRFGGNVKGLILDENGLDVLYWRKLQSEREEK</sequence>
<accession>A0A565AZH6</accession>
<name>A0A565AZH6_9BRAS</name>
<reference evidence="1" key="1">
    <citation type="submission" date="2019-07" db="EMBL/GenBank/DDBJ databases">
        <authorList>
            <person name="Dittberner H."/>
        </authorList>
    </citation>
    <scope>NUCLEOTIDE SEQUENCE [LARGE SCALE GENOMIC DNA]</scope>
</reference>
<evidence type="ECO:0000313" key="1">
    <source>
        <dbReference type="EMBL" id="VVA94264.1"/>
    </source>
</evidence>
<evidence type="ECO:0000313" key="2">
    <source>
        <dbReference type="Proteomes" id="UP000489600"/>
    </source>
</evidence>
<comment type="caution">
    <text evidence="1">The sequence shown here is derived from an EMBL/GenBank/DDBJ whole genome shotgun (WGS) entry which is preliminary data.</text>
</comment>
<dbReference type="AlphaFoldDB" id="A0A565AZH6"/>
<organism evidence="1 2">
    <name type="scientific">Arabis nemorensis</name>
    <dbReference type="NCBI Taxonomy" id="586526"/>
    <lineage>
        <taxon>Eukaryota</taxon>
        <taxon>Viridiplantae</taxon>
        <taxon>Streptophyta</taxon>
        <taxon>Embryophyta</taxon>
        <taxon>Tracheophyta</taxon>
        <taxon>Spermatophyta</taxon>
        <taxon>Magnoliopsida</taxon>
        <taxon>eudicotyledons</taxon>
        <taxon>Gunneridae</taxon>
        <taxon>Pentapetalae</taxon>
        <taxon>rosids</taxon>
        <taxon>malvids</taxon>
        <taxon>Brassicales</taxon>
        <taxon>Brassicaceae</taxon>
        <taxon>Arabideae</taxon>
        <taxon>Arabis</taxon>
    </lineage>
</organism>
<keyword evidence="2" id="KW-1185">Reference proteome</keyword>
<proteinExistence type="predicted"/>
<protein>
    <submittedName>
        <fullName evidence="1">Uncharacterized protein</fullName>
    </submittedName>
</protein>